<dbReference type="OrthoDB" id="5916374at2"/>
<keyword evidence="3" id="KW-1185">Reference proteome</keyword>
<reference evidence="2 3" key="1">
    <citation type="submission" date="2015-05" db="EMBL/GenBank/DDBJ databases">
        <title>Photobacterium galathea sp. nov.</title>
        <authorList>
            <person name="Machado H."/>
            <person name="Gram L."/>
        </authorList>
    </citation>
    <scope>NUCLEOTIDE SEQUENCE [LARGE SCALE GENOMIC DNA]</scope>
    <source>
        <strain evidence="2 3">CGMCC 1.12159</strain>
    </source>
</reference>
<gene>
    <name evidence="2" type="ORF">ABT56_19500</name>
</gene>
<organism evidence="2 3">
    <name type="scientific">Photobacterium aquae</name>
    <dbReference type="NCBI Taxonomy" id="1195763"/>
    <lineage>
        <taxon>Bacteria</taxon>
        <taxon>Pseudomonadati</taxon>
        <taxon>Pseudomonadota</taxon>
        <taxon>Gammaproteobacteria</taxon>
        <taxon>Vibrionales</taxon>
        <taxon>Vibrionaceae</taxon>
        <taxon>Photobacterium</taxon>
    </lineage>
</organism>
<dbReference type="EMBL" id="LDOT01000034">
    <property type="protein sequence ID" value="KLV03317.1"/>
    <property type="molecule type" value="Genomic_DNA"/>
</dbReference>
<dbReference type="AlphaFoldDB" id="A0A0J1JMG0"/>
<protein>
    <recommendedName>
        <fullName evidence="4">AraC-type arabinose-binding/dimerisation domain-containing protein</fullName>
    </recommendedName>
</protein>
<sequence>MKQAIDFSHIQQTFLDVGSRRKSQCSYMLLVTKGCAFIRLGKNEFAVKAGGGFYIPFDCLHAVTVLPGSEYYKVSFSARLLAAANHQPQLCRDAGYFNATPLITAVCSELATLARKGNELAMAGKTGNLLRVLADQIYGMKVHTKSTSPGLAKHDEEKLAKLLSGDTITDIDSVCEYLGFTHNELVSCLLMREAIKLSRSGRKAGQIAQSLNTPVELLSAMAEPILGKPLSQA</sequence>
<evidence type="ECO:0008006" key="4">
    <source>
        <dbReference type="Google" id="ProtNLM"/>
    </source>
</evidence>
<evidence type="ECO:0000256" key="1">
    <source>
        <dbReference type="ARBA" id="ARBA00023125"/>
    </source>
</evidence>
<dbReference type="SUPFAM" id="SSF51215">
    <property type="entry name" value="Regulatory protein AraC"/>
    <property type="match status" value="1"/>
</dbReference>
<dbReference type="InterPro" id="IPR037923">
    <property type="entry name" value="HTH-like"/>
</dbReference>
<proteinExistence type="predicted"/>
<keyword evidence="1" id="KW-0238">DNA-binding</keyword>
<dbReference type="RefSeq" id="WP_047880586.1">
    <property type="nucleotide sequence ID" value="NZ_LDOT01000034.1"/>
</dbReference>
<dbReference type="PATRIC" id="fig|1195763.3.peg.4175"/>
<evidence type="ECO:0000313" key="3">
    <source>
        <dbReference type="Proteomes" id="UP000036097"/>
    </source>
</evidence>
<dbReference type="Proteomes" id="UP000036097">
    <property type="component" value="Unassembled WGS sequence"/>
</dbReference>
<dbReference type="GO" id="GO:0003677">
    <property type="term" value="F:DNA binding"/>
    <property type="evidence" value="ECO:0007669"/>
    <property type="project" value="UniProtKB-KW"/>
</dbReference>
<accession>A0A0J1JMG0</accession>
<name>A0A0J1JMG0_9GAMM</name>
<evidence type="ECO:0000313" key="2">
    <source>
        <dbReference type="EMBL" id="KLV03317.1"/>
    </source>
</evidence>
<comment type="caution">
    <text evidence="2">The sequence shown here is derived from an EMBL/GenBank/DDBJ whole genome shotgun (WGS) entry which is preliminary data.</text>
</comment>
<dbReference type="CDD" id="cd02208">
    <property type="entry name" value="cupin_RmlC-like"/>
    <property type="match status" value="1"/>
</dbReference>